<comment type="caution">
    <text evidence="2">The sequence shown here is derived from an EMBL/GenBank/DDBJ whole genome shotgun (WGS) entry which is preliminary data.</text>
</comment>
<evidence type="ECO:0000313" key="3">
    <source>
        <dbReference type="Proteomes" id="UP000612585"/>
    </source>
</evidence>
<reference evidence="2" key="1">
    <citation type="submission" date="2021-01" db="EMBL/GenBank/DDBJ databases">
        <title>Whole genome shotgun sequence of Virgisporangium aurantiacum NBRC 16421.</title>
        <authorList>
            <person name="Komaki H."/>
            <person name="Tamura T."/>
        </authorList>
    </citation>
    <scope>NUCLEOTIDE SEQUENCE</scope>
    <source>
        <strain evidence="2">NBRC 16421</strain>
    </source>
</reference>
<gene>
    <name evidence="2" type="ORF">Vau01_125050</name>
</gene>
<proteinExistence type="predicted"/>
<sequence length="113" mass="11597">MGANQLGRHPGSEPSRLNYHDRRDERRSTERAGPVGPGNPAQKSGEQHDKVEAAPSLSGAPPSPGHGRAPGGKWAGLGRAGRVPNRSVLVIHAHGASPPGEASIDAPGWSPVG</sequence>
<evidence type="ECO:0000256" key="1">
    <source>
        <dbReference type="SAM" id="MobiDB-lite"/>
    </source>
</evidence>
<organism evidence="2 3">
    <name type="scientific">Virgisporangium aurantiacum</name>
    <dbReference type="NCBI Taxonomy" id="175570"/>
    <lineage>
        <taxon>Bacteria</taxon>
        <taxon>Bacillati</taxon>
        <taxon>Actinomycetota</taxon>
        <taxon>Actinomycetes</taxon>
        <taxon>Micromonosporales</taxon>
        <taxon>Micromonosporaceae</taxon>
        <taxon>Virgisporangium</taxon>
    </lineage>
</organism>
<accession>A0A8J4E850</accession>
<protein>
    <submittedName>
        <fullName evidence="2">Uncharacterized protein</fullName>
    </submittedName>
</protein>
<evidence type="ECO:0000313" key="2">
    <source>
        <dbReference type="EMBL" id="GIJ64989.1"/>
    </source>
</evidence>
<dbReference type="AlphaFoldDB" id="A0A8J4E850"/>
<dbReference type="EMBL" id="BOPG01000145">
    <property type="protein sequence ID" value="GIJ64989.1"/>
    <property type="molecule type" value="Genomic_DNA"/>
</dbReference>
<feature type="compositionally biased region" description="Gly residues" evidence="1">
    <location>
        <begin position="68"/>
        <end position="79"/>
    </location>
</feature>
<name>A0A8J4E850_9ACTN</name>
<feature type="compositionally biased region" description="Basic and acidic residues" evidence="1">
    <location>
        <begin position="18"/>
        <end position="30"/>
    </location>
</feature>
<keyword evidence="3" id="KW-1185">Reference proteome</keyword>
<feature type="region of interest" description="Disordered" evidence="1">
    <location>
        <begin position="1"/>
        <end position="113"/>
    </location>
</feature>
<dbReference type="Proteomes" id="UP000612585">
    <property type="component" value="Unassembled WGS sequence"/>
</dbReference>